<evidence type="ECO:0000313" key="3">
    <source>
        <dbReference type="RefSeq" id="XP_017770586.1"/>
    </source>
</evidence>
<dbReference type="RefSeq" id="XP_017770586.1">
    <property type="nucleotide sequence ID" value="XM_017915097.1"/>
</dbReference>
<feature type="signal peptide" evidence="1">
    <location>
        <begin position="1"/>
        <end position="16"/>
    </location>
</feature>
<sequence length="436" mass="45403">MKLFVVFACALAAASAGYVAPVVYSQAQHLPVIGANGVPVETAEVQHAKAAHYLHKADAHARNGDFVSAYVHGSPVVSAYSSPVYSGVAHTPVVVKTPEAYPTTYGHPGNVNGVPLETPEVVAAKSNHFAAHVEAHARNGDFVAPVVSTYAHGSPVVAASPVVQAYSSPVHTVVSKTPEAYPTTYGHPGNVNGVPLETPEVVAAKSNHFAAHVEAHARNGDFVAPVVSAYAHGSPVVAASPVVQAYSSPVHTVVAKTPEAYPTTYGHPGNVNGVPLETPEVVAAKSNHFAAHLEAHARNGDFATEVVAPVVSTYSAQTPVVSSYSTHGSLVSQTPVVSAYSSPVYAPVHGVVAHAPAAYPTTLVHPGNVNGVPLETPEVVAAKSKHFAAHSEALVRNGDAHVLYRHRRGVYTPVAYSAYNYGAFPYGYTTPVVHHY</sequence>
<keyword evidence="1" id="KW-0732">Signal</keyword>
<accession>A0ABM1M7N6</accession>
<dbReference type="GeneID" id="108558252"/>
<reference evidence="3" key="1">
    <citation type="submission" date="2025-08" db="UniProtKB">
        <authorList>
            <consortium name="RefSeq"/>
        </authorList>
    </citation>
    <scope>IDENTIFICATION</scope>
    <source>
        <tissue evidence="3">Whole Larva</tissue>
    </source>
</reference>
<proteinExistence type="predicted"/>
<feature type="chain" id="PRO_5045664864" evidence="1">
    <location>
        <begin position="17"/>
        <end position="436"/>
    </location>
</feature>
<gene>
    <name evidence="3" type="primary">LOC108558252</name>
</gene>
<evidence type="ECO:0000256" key="1">
    <source>
        <dbReference type="SAM" id="SignalP"/>
    </source>
</evidence>
<name>A0ABM1M7N6_NICVS</name>
<evidence type="ECO:0000313" key="2">
    <source>
        <dbReference type="Proteomes" id="UP000695000"/>
    </source>
</evidence>
<organism evidence="2 3">
    <name type="scientific">Nicrophorus vespilloides</name>
    <name type="common">Boreal carrion beetle</name>
    <dbReference type="NCBI Taxonomy" id="110193"/>
    <lineage>
        <taxon>Eukaryota</taxon>
        <taxon>Metazoa</taxon>
        <taxon>Ecdysozoa</taxon>
        <taxon>Arthropoda</taxon>
        <taxon>Hexapoda</taxon>
        <taxon>Insecta</taxon>
        <taxon>Pterygota</taxon>
        <taxon>Neoptera</taxon>
        <taxon>Endopterygota</taxon>
        <taxon>Coleoptera</taxon>
        <taxon>Polyphaga</taxon>
        <taxon>Staphyliniformia</taxon>
        <taxon>Silphidae</taxon>
        <taxon>Nicrophorinae</taxon>
        <taxon>Nicrophorus</taxon>
    </lineage>
</organism>
<keyword evidence="2" id="KW-1185">Reference proteome</keyword>
<protein>
    <submittedName>
        <fullName evidence="3">Uncharacterized protein LOC108558252</fullName>
    </submittedName>
</protein>
<dbReference type="Proteomes" id="UP000695000">
    <property type="component" value="Unplaced"/>
</dbReference>